<feature type="region of interest" description="Disordered" evidence="1">
    <location>
        <begin position="341"/>
        <end position="393"/>
    </location>
</feature>
<feature type="region of interest" description="Disordered" evidence="1">
    <location>
        <begin position="246"/>
        <end position="281"/>
    </location>
</feature>
<feature type="compositionally biased region" description="Pro residues" evidence="1">
    <location>
        <begin position="638"/>
        <end position="662"/>
    </location>
</feature>
<feature type="compositionally biased region" description="Pro residues" evidence="1">
    <location>
        <begin position="587"/>
        <end position="604"/>
    </location>
</feature>
<feature type="region of interest" description="Disordered" evidence="1">
    <location>
        <begin position="431"/>
        <end position="674"/>
    </location>
</feature>
<feature type="region of interest" description="Disordered" evidence="1">
    <location>
        <begin position="1"/>
        <end position="20"/>
    </location>
</feature>
<keyword evidence="3" id="KW-1185">Reference proteome</keyword>
<reference evidence="2" key="1">
    <citation type="submission" date="2023-03" db="EMBL/GenBank/DDBJ databases">
        <title>Massive genome expansion in bonnet fungi (Mycena s.s.) driven by repeated elements and novel gene families across ecological guilds.</title>
        <authorList>
            <consortium name="Lawrence Berkeley National Laboratory"/>
            <person name="Harder C.B."/>
            <person name="Miyauchi S."/>
            <person name="Viragh M."/>
            <person name="Kuo A."/>
            <person name="Thoen E."/>
            <person name="Andreopoulos B."/>
            <person name="Lu D."/>
            <person name="Skrede I."/>
            <person name="Drula E."/>
            <person name="Henrissat B."/>
            <person name="Morin E."/>
            <person name="Kohler A."/>
            <person name="Barry K."/>
            <person name="LaButti K."/>
            <person name="Morin E."/>
            <person name="Salamov A."/>
            <person name="Lipzen A."/>
            <person name="Mereny Z."/>
            <person name="Hegedus B."/>
            <person name="Baldrian P."/>
            <person name="Stursova M."/>
            <person name="Weitz H."/>
            <person name="Taylor A."/>
            <person name="Grigoriev I.V."/>
            <person name="Nagy L.G."/>
            <person name="Martin F."/>
            <person name="Kauserud H."/>
        </authorList>
    </citation>
    <scope>NUCLEOTIDE SEQUENCE</scope>
    <source>
        <strain evidence="2">CBHHK182m</strain>
    </source>
</reference>
<evidence type="ECO:0000256" key="1">
    <source>
        <dbReference type="SAM" id="MobiDB-lite"/>
    </source>
</evidence>
<feature type="compositionally biased region" description="Low complexity" evidence="1">
    <location>
        <begin position="504"/>
        <end position="522"/>
    </location>
</feature>
<evidence type="ECO:0000313" key="2">
    <source>
        <dbReference type="EMBL" id="KAJ7747231.1"/>
    </source>
</evidence>
<feature type="compositionally biased region" description="Low complexity" evidence="1">
    <location>
        <begin position="468"/>
        <end position="480"/>
    </location>
</feature>
<dbReference type="Proteomes" id="UP001215598">
    <property type="component" value="Unassembled WGS sequence"/>
</dbReference>
<sequence length="674" mass="71889">MSSIRSERKAPTRSDTPRIPSRVSILSGRLRRADTVSAVDDLATHSKTVLVTLKLSSQSFLDSLVKDDASRDPLYVIRTTGTATTVLRRDPWDGLVKTAEVKWPKVIPTKGKTRETLGVLVQMGDGRWQSADTILKPGSLLSAPPKFNIPNFPHGLKWKRMGNAYWCTTSSVKGPIATFHPAVEGVPPRIKVYETLHDKYDSRPISVHNGVSVLLIDHLIITAMLLVTDVQDWMLVQKYEGPGPSNESAPFLPHLSTGSGSGSGSSDVFDQPPQSAPASASQWRKILYGEPIFNKQRYPNSVSTTDLTAATAPAAGAPVPTSVKQMAKILYGDPIYPSLATAGPGTSVWDSDDDDDDDDEEEEAVWRTQQRGSYTSSPLASPASPHPQGQSSESMALFPAAHNYLDPGYYLSKNVPPVPQIPAQYASSVYSVSRGTTPPDSAGFSGRLQPNRRDGRELPCPPTPSTPASPASPASPATSSRGGRSQSTPPRDAPAGAYGRRPSEPLFLTPSSSLLTASTSVPASPPPPPPPPRTLSRSQSMKLRQLPKPPGAPDPSDAASIRSSGELSRSGSRATRRGSQYSQRSLPMPPSPAGREAPPPLPRPPPRKAATDEWGMYAYSWGTNGNGSAGGQHHEAEAPPPYMEASPVPPSPMPPPLTPPPVEAGGSELAYQQP</sequence>
<protein>
    <submittedName>
        <fullName evidence="2">Uncharacterized protein</fullName>
    </submittedName>
</protein>
<feature type="compositionally biased region" description="Low complexity" evidence="1">
    <location>
        <begin position="554"/>
        <end position="579"/>
    </location>
</feature>
<proteinExistence type="predicted"/>
<feature type="compositionally biased region" description="Low complexity" evidence="1">
    <location>
        <begin position="271"/>
        <end position="281"/>
    </location>
</feature>
<dbReference type="AlphaFoldDB" id="A0AAD7N680"/>
<evidence type="ECO:0000313" key="3">
    <source>
        <dbReference type="Proteomes" id="UP001215598"/>
    </source>
</evidence>
<dbReference type="EMBL" id="JARKIB010000077">
    <property type="protein sequence ID" value="KAJ7747231.1"/>
    <property type="molecule type" value="Genomic_DNA"/>
</dbReference>
<comment type="caution">
    <text evidence="2">The sequence shown here is derived from an EMBL/GenBank/DDBJ whole genome shotgun (WGS) entry which is preliminary data.</text>
</comment>
<feature type="compositionally biased region" description="Acidic residues" evidence="1">
    <location>
        <begin position="350"/>
        <end position="363"/>
    </location>
</feature>
<feature type="compositionally biased region" description="Pro residues" evidence="1">
    <location>
        <begin position="523"/>
        <end position="533"/>
    </location>
</feature>
<organism evidence="2 3">
    <name type="scientific">Mycena metata</name>
    <dbReference type="NCBI Taxonomy" id="1033252"/>
    <lineage>
        <taxon>Eukaryota</taxon>
        <taxon>Fungi</taxon>
        <taxon>Dikarya</taxon>
        <taxon>Basidiomycota</taxon>
        <taxon>Agaricomycotina</taxon>
        <taxon>Agaricomycetes</taxon>
        <taxon>Agaricomycetidae</taxon>
        <taxon>Agaricales</taxon>
        <taxon>Marasmiineae</taxon>
        <taxon>Mycenaceae</taxon>
        <taxon>Mycena</taxon>
    </lineage>
</organism>
<feature type="compositionally biased region" description="Low complexity" evidence="1">
    <location>
        <begin position="376"/>
        <end position="387"/>
    </location>
</feature>
<name>A0AAD7N680_9AGAR</name>
<accession>A0AAD7N680</accession>
<feature type="compositionally biased region" description="Basic and acidic residues" evidence="1">
    <location>
        <begin position="1"/>
        <end position="16"/>
    </location>
</feature>
<gene>
    <name evidence="2" type="ORF">B0H16DRAFT_1888765</name>
</gene>